<sequence length="45" mass="5019">MSDFITASSEDFIQPITFVFNEIFKFIEPLTKVAEGASDLLGMFA</sequence>
<evidence type="ECO:0000313" key="3">
    <source>
        <dbReference type="Proteomes" id="UP001146439"/>
    </source>
</evidence>
<dbReference type="EMBL" id="JAKMUZ010000003">
    <property type="protein sequence ID" value="MCZ9295426.1"/>
    <property type="molecule type" value="Genomic_DNA"/>
</dbReference>
<name>A0A9X3LXA9_9CORY</name>
<dbReference type="RefSeq" id="WP_238801748.1">
    <property type="nucleotide sequence ID" value="NZ_JAKMUZ010000003.1"/>
</dbReference>
<dbReference type="Proteomes" id="UP001371299">
    <property type="component" value="Unassembled WGS sequence"/>
</dbReference>
<evidence type="ECO:0000313" key="2">
    <source>
        <dbReference type="EMBL" id="MEK0145896.1"/>
    </source>
</evidence>
<keyword evidence="4" id="KW-1185">Reference proteome</keyword>
<protein>
    <submittedName>
        <fullName evidence="1">Uncharacterized protein</fullName>
    </submittedName>
</protein>
<proteinExistence type="predicted"/>
<accession>A0A9X3LXA9</accession>
<reference evidence="2 4" key="2">
    <citation type="submission" date="2024-01" db="EMBL/GenBank/DDBJ databases">
        <title>Description of two novel Corynebacterium species isolated from human nasal passages and skin.</title>
        <authorList>
            <person name="Popowitch E."/>
            <person name="Tran T.H."/>
            <person name="Escapa I.F."/>
            <person name="Bhatt E."/>
            <person name="Sozat A.K."/>
            <person name="Roberts A.Q."/>
            <person name="Segre J.A."/>
            <person name="Kong H."/>
            <person name="Conlan S."/>
            <person name="Lemon K.P."/>
            <person name="Kelly M.S."/>
        </authorList>
    </citation>
    <scope>NUCLEOTIDE SEQUENCE [LARGE SCALE GENOMIC DNA]</scope>
    <source>
        <strain evidence="2 4">KPL2619</strain>
    </source>
</reference>
<reference evidence="1" key="1">
    <citation type="submission" date="2022-02" db="EMBL/GenBank/DDBJ databases">
        <title>Corynebacterium sp. from urogenital microbiome.</title>
        <authorList>
            <person name="Cappelli E.A."/>
            <person name="Ribeiro T.G."/>
            <person name="Peixe L."/>
        </authorList>
    </citation>
    <scope>NUCLEOTIDE SEQUENCE</scope>
    <source>
        <strain evidence="1">C21Ua_68</strain>
    </source>
</reference>
<evidence type="ECO:0000313" key="1">
    <source>
        <dbReference type="EMBL" id="MCZ9295426.1"/>
    </source>
</evidence>
<dbReference type="AlphaFoldDB" id="A0A9X3LXA9"/>
<organism evidence="1 3">
    <name type="scientific">Corynebacterium yonathiae</name>
    <dbReference type="NCBI Taxonomy" id="2913504"/>
    <lineage>
        <taxon>Bacteria</taxon>
        <taxon>Bacillati</taxon>
        <taxon>Actinomycetota</taxon>
        <taxon>Actinomycetes</taxon>
        <taxon>Mycobacteriales</taxon>
        <taxon>Corynebacteriaceae</taxon>
        <taxon>Corynebacterium</taxon>
    </lineage>
</organism>
<evidence type="ECO:0000313" key="4">
    <source>
        <dbReference type="Proteomes" id="UP001371299"/>
    </source>
</evidence>
<comment type="caution">
    <text evidence="1">The sequence shown here is derived from an EMBL/GenBank/DDBJ whole genome shotgun (WGS) entry which is preliminary data.</text>
</comment>
<gene>
    <name evidence="1" type="ORF">L8V22_02480</name>
    <name evidence="2" type="ORF">WMQ01_07420</name>
</gene>
<dbReference type="EMBL" id="JBBMGJ010000013">
    <property type="protein sequence ID" value="MEK0145896.1"/>
    <property type="molecule type" value="Genomic_DNA"/>
</dbReference>
<dbReference type="Proteomes" id="UP001146439">
    <property type="component" value="Unassembled WGS sequence"/>
</dbReference>